<evidence type="ECO:0000256" key="6">
    <source>
        <dbReference type="ARBA" id="ARBA00023014"/>
    </source>
</evidence>
<dbReference type="SFLD" id="SFLDS00029">
    <property type="entry name" value="Radical_SAM"/>
    <property type="match status" value="1"/>
</dbReference>
<dbReference type="Proteomes" id="UP000256514">
    <property type="component" value="Unassembled WGS sequence"/>
</dbReference>
<evidence type="ECO:0000256" key="1">
    <source>
        <dbReference type="ARBA" id="ARBA00001966"/>
    </source>
</evidence>
<evidence type="ECO:0000259" key="7">
    <source>
        <dbReference type="Pfam" id="PF13186"/>
    </source>
</evidence>
<feature type="domain" description="4Fe4S-binding SPASM" evidence="7">
    <location>
        <begin position="216"/>
        <end position="282"/>
    </location>
</feature>
<protein>
    <recommendedName>
        <fullName evidence="7">4Fe4S-binding SPASM domain-containing protein</fullName>
    </recommendedName>
</protein>
<name>A0A3D8IQS8_9HELI</name>
<keyword evidence="2" id="KW-0004">4Fe-4S</keyword>
<dbReference type="InterPro" id="IPR007197">
    <property type="entry name" value="rSAM"/>
</dbReference>
<dbReference type="RefSeq" id="WP_115571047.1">
    <property type="nucleotide sequence ID" value="NZ_NXLT01000003.1"/>
</dbReference>
<keyword evidence="4" id="KW-0479">Metal-binding</keyword>
<organism evidence="8 9">
    <name type="scientific">Helicobacter equorum</name>
    <dbReference type="NCBI Taxonomy" id="361872"/>
    <lineage>
        <taxon>Bacteria</taxon>
        <taxon>Pseudomonadati</taxon>
        <taxon>Campylobacterota</taxon>
        <taxon>Epsilonproteobacteria</taxon>
        <taxon>Campylobacterales</taxon>
        <taxon>Helicobacteraceae</taxon>
        <taxon>Helicobacter</taxon>
    </lineage>
</organism>
<dbReference type="Gene3D" id="3.20.20.70">
    <property type="entry name" value="Aldolase class I"/>
    <property type="match status" value="1"/>
</dbReference>
<evidence type="ECO:0000256" key="3">
    <source>
        <dbReference type="ARBA" id="ARBA00022691"/>
    </source>
</evidence>
<dbReference type="GO" id="GO:0046872">
    <property type="term" value="F:metal ion binding"/>
    <property type="evidence" value="ECO:0007669"/>
    <property type="project" value="UniProtKB-KW"/>
</dbReference>
<dbReference type="CDD" id="cd01335">
    <property type="entry name" value="Radical_SAM"/>
    <property type="match status" value="1"/>
</dbReference>
<keyword evidence="9" id="KW-1185">Reference proteome</keyword>
<proteinExistence type="predicted"/>
<comment type="caution">
    <text evidence="8">The sequence shown here is derived from an EMBL/GenBank/DDBJ whole genome shotgun (WGS) entry which is preliminary data.</text>
</comment>
<dbReference type="Pfam" id="PF13186">
    <property type="entry name" value="SPASM"/>
    <property type="match status" value="1"/>
</dbReference>
<reference evidence="8 9" key="1">
    <citation type="submission" date="2018-04" db="EMBL/GenBank/DDBJ databases">
        <title>Novel Campyloabacter and Helicobacter Species and Strains.</title>
        <authorList>
            <person name="Mannion A.J."/>
            <person name="Shen Z."/>
            <person name="Fox J.G."/>
        </authorList>
    </citation>
    <scope>NUCLEOTIDE SEQUENCE [LARGE SCALE GENOMIC DNA]</scope>
    <source>
        <strain evidence="8 9">MIT 12-6600</strain>
    </source>
</reference>
<evidence type="ECO:0000256" key="4">
    <source>
        <dbReference type="ARBA" id="ARBA00022723"/>
    </source>
</evidence>
<sequence>MKFDRVYIELSDICGLSCSFCPHSQQASKRGVMSIEHFREILQQLTTPKPLTKLVHLHILGDPLAIKNLDVYLELLAHYNLLVDLVTSGKFLDSWHWDLLLKPPVHQIAFSLSAFLDSPQKFHANHIERILEFCMYHRQIQSETFVHLRTQERDKHTLITHLQNGNEIMKNLAKELDTADHKAYRLWYKVFCTFTRYHRWREDSKGGIQPLRKLFCYGGLKQIGILSNGVVVPCCMDCFGEIKLGDLHTQSLREILDSPLYHAITEGFRQGIAYHLKCQKCDYARGLVRNLH</sequence>
<gene>
    <name evidence="8" type="ORF">CQA54_05005</name>
</gene>
<dbReference type="SUPFAM" id="SSF102114">
    <property type="entry name" value="Radical SAM enzymes"/>
    <property type="match status" value="1"/>
</dbReference>
<evidence type="ECO:0000256" key="2">
    <source>
        <dbReference type="ARBA" id="ARBA00022485"/>
    </source>
</evidence>
<evidence type="ECO:0000313" key="8">
    <source>
        <dbReference type="EMBL" id="RDU67330.1"/>
    </source>
</evidence>
<dbReference type="OrthoDB" id="9805809at2"/>
<dbReference type="PANTHER" id="PTHR43787:SF10">
    <property type="entry name" value="COFACTOR MODIFYING PROTEIN"/>
    <property type="match status" value="1"/>
</dbReference>
<dbReference type="InterPro" id="IPR023885">
    <property type="entry name" value="4Fe4S-binding_SPASM_dom"/>
</dbReference>
<evidence type="ECO:0000256" key="5">
    <source>
        <dbReference type="ARBA" id="ARBA00023004"/>
    </source>
</evidence>
<dbReference type="GO" id="GO:0051539">
    <property type="term" value="F:4 iron, 4 sulfur cluster binding"/>
    <property type="evidence" value="ECO:0007669"/>
    <property type="project" value="UniProtKB-KW"/>
</dbReference>
<keyword evidence="3" id="KW-0949">S-adenosyl-L-methionine</keyword>
<dbReference type="InterPro" id="IPR013785">
    <property type="entry name" value="Aldolase_TIM"/>
</dbReference>
<dbReference type="GO" id="GO:0003824">
    <property type="term" value="F:catalytic activity"/>
    <property type="evidence" value="ECO:0007669"/>
    <property type="project" value="InterPro"/>
</dbReference>
<dbReference type="InterPro" id="IPR058240">
    <property type="entry name" value="rSAM_sf"/>
</dbReference>
<evidence type="ECO:0000313" key="9">
    <source>
        <dbReference type="Proteomes" id="UP000256514"/>
    </source>
</evidence>
<dbReference type="PANTHER" id="PTHR43787">
    <property type="entry name" value="FEMO COFACTOR BIOSYNTHESIS PROTEIN NIFB-RELATED"/>
    <property type="match status" value="1"/>
</dbReference>
<keyword evidence="5" id="KW-0408">Iron</keyword>
<dbReference type="EMBL" id="NXLT01000003">
    <property type="protein sequence ID" value="RDU67330.1"/>
    <property type="molecule type" value="Genomic_DNA"/>
</dbReference>
<keyword evidence="6" id="KW-0411">Iron-sulfur</keyword>
<accession>A0A3D8IQS8</accession>
<comment type="cofactor">
    <cofactor evidence="1">
        <name>[4Fe-4S] cluster</name>
        <dbReference type="ChEBI" id="CHEBI:49883"/>
    </cofactor>
</comment>
<dbReference type="AlphaFoldDB" id="A0A3D8IQS8"/>